<dbReference type="AlphaFoldDB" id="A0A1C7P971"/>
<dbReference type="STRING" id="1679444.PYTT_1843"/>
<feature type="domain" description="N-acetyltransferase" evidence="1">
    <location>
        <begin position="1"/>
        <end position="144"/>
    </location>
</feature>
<name>A0A1C7P971_9BACT</name>
<proteinExistence type="predicted"/>
<dbReference type="RefSeq" id="WP_067777809.1">
    <property type="nucleotide sequence ID" value="NZ_LIGX01000041.1"/>
</dbReference>
<protein>
    <submittedName>
        <fullName evidence="2">Acyl-coa n-acyltransferase</fullName>
    </submittedName>
</protein>
<evidence type="ECO:0000313" key="2">
    <source>
        <dbReference type="EMBL" id="SEH93454.1"/>
    </source>
</evidence>
<sequence>MLISAARHRDIPALLELAESVRDSFPDYDEADYSRTFRRNIGRGSVLCIRSGATIAAALIYSPSHAAIGYLAVRHTIRRQGLGTALMRAAMESLGHTRPIYLHALRKNDEPGGSLHSFYTSLGFTPAQEETIEGIPYLRWIRHPQAMDAEHT</sequence>
<dbReference type="GO" id="GO:0016747">
    <property type="term" value="F:acyltransferase activity, transferring groups other than amino-acyl groups"/>
    <property type="evidence" value="ECO:0007669"/>
    <property type="project" value="InterPro"/>
</dbReference>
<dbReference type="KEGG" id="agl:PYTT_1843"/>
<dbReference type="InterPro" id="IPR016181">
    <property type="entry name" value="Acyl_CoA_acyltransferase"/>
</dbReference>
<dbReference type="Proteomes" id="UP000176204">
    <property type="component" value="Chromosome I"/>
</dbReference>
<keyword evidence="2" id="KW-0808">Transferase</keyword>
<dbReference type="SUPFAM" id="SSF55729">
    <property type="entry name" value="Acyl-CoA N-acyltransferases (Nat)"/>
    <property type="match status" value="1"/>
</dbReference>
<gene>
    <name evidence="2" type="ORF">PYTT_1843</name>
</gene>
<keyword evidence="2" id="KW-0012">Acyltransferase</keyword>
<keyword evidence="3" id="KW-1185">Reference proteome</keyword>
<reference evidence="3" key="1">
    <citation type="submission" date="2016-09" db="EMBL/GenBank/DDBJ databases">
        <authorList>
            <person name="Koehorst J."/>
        </authorList>
    </citation>
    <scope>NUCLEOTIDE SEQUENCE [LARGE SCALE GENOMIC DNA]</scope>
</reference>
<organism evidence="2 3">
    <name type="scientific">Akkermansia glycaniphila</name>
    <dbReference type="NCBI Taxonomy" id="1679444"/>
    <lineage>
        <taxon>Bacteria</taxon>
        <taxon>Pseudomonadati</taxon>
        <taxon>Verrucomicrobiota</taxon>
        <taxon>Verrucomicrobiia</taxon>
        <taxon>Verrucomicrobiales</taxon>
        <taxon>Akkermansiaceae</taxon>
        <taxon>Akkermansia</taxon>
    </lineage>
</organism>
<dbReference type="EMBL" id="LT629973">
    <property type="protein sequence ID" value="SEH93454.1"/>
    <property type="molecule type" value="Genomic_DNA"/>
</dbReference>
<dbReference type="Gene3D" id="3.40.630.30">
    <property type="match status" value="1"/>
</dbReference>
<dbReference type="CDD" id="cd04301">
    <property type="entry name" value="NAT_SF"/>
    <property type="match status" value="1"/>
</dbReference>
<dbReference type="OrthoDB" id="9796171at2"/>
<accession>A0A1C7P971</accession>
<evidence type="ECO:0000259" key="1">
    <source>
        <dbReference type="PROSITE" id="PS51186"/>
    </source>
</evidence>
<dbReference type="Pfam" id="PF00583">
    <property type="entry name" value="Acetyltransf_1"/>
    <property type="match status" value="1"/>
</dbReference>
<dbReference type="InterPro" id="IPR000182">
    <property type="entry name" value="GNAT_dom"/>
</dbReference>
<dbReference type="PROSITE" id="PS51186">
    <property type="entry name" value="GNAT"/>
    <property type="match status" value="1"/>
</dbReference>
<evidence type="ECO:0000313" key="3">
    <source>
        <dbReference type="Proteomes" id="UP000176204"/>
    </source>
</evidence>